<proteinExistence type="predicted"/>
<evidence type="ECO:0000313" key="1">
    <source>
        <dbReference type="EMBL" id="TFU06395.1"/>
    </source>
</evidence>
<protein>
    <submittedName>
        <fullName evidence="1">Uncharacterized protein</fullName>
    </submittedName>
</protein>
<accession>A0A4Y9ERZ2</accession>
<comment type="caution">
    <text evidence="1">The sequence shown here is derived from an EMBL/GenBank/DDBJ whole genome shotgun (WGS) entry which is preliminary data.</text>
</comment>
<keyword evidence="2" id="KW-1185">Reference proteome</keyword>
<evidence type="ECO:0000313" key="2">
    <source>
        <dbReference type="Proteomes" id="UP000297737"/>
    </source>
</evidence>
<dbReference type="EMBL" id="SIHO01000001">
    <property type="protein sequence ID" value="TFU06395.1"/>
    <property type="molecule type" value="Genomic_DNA"/>
</dbReference>
<sequence length="84" mass="9561">MASMFVSVFCITQIALLLALTTRDVWTRRRQIVHVLQHRGWVMSTRGLPPMQREPVFADDGGAIVYLLPERREVLMTASLQHAA</sequence>
<gene>
    <name evidence="1" type="ORF">EUV02_05240</name>
</gene>
<organism evidence="1 2">
    <name type="scientific">Glacieibacterium arshaanense</name>
    <dbReference type="NCBI Taxonomy" id="2511025"/>
    <lineage>
        <taxon>Bacteria</taxon>
        <taxon>Pseudomonadati</taxon>
        <taxon>Pseudomonadota</taxon>
        <taxon>Alphaproteobacteria</taxon>
        <taxon>Sphingomonadales</taxon>
        <taxon>Sphingosinicellaceae</taxon>
        <taxon>Glacieibacterium</taxon>
    </lineage>
</organism>
<reference evidence="1 2" key="1">
    <citation type="submission" date="2019-02" db="EMBL/GenBank/DDBJ databases">
        <title>Polymorphobacter sp. isolated from the lake at the Tibet of China.</title>
        <authorList>
            <person name="Li A."/>
        </authorList>
    </citation>
    <scope>NUCLEOTIDE SEQUENCE [LARGE SCALE GENOMIC DNA]</scope>
    <source>
        <strain evidence="1 2">DJ1R-1</strain>
    </source>
</reference>
<dbReference type="Proteomes" id="UP000297737">
    <property type="component" value="Unassembled WGS sequence"/>
</dbReference>
<dbReference type="AlphaFoldDB" id="A0A4Y9ERZ2"/>
<name>A0A4Y9ERZ2_9SPHN</name>